<feature type="compositionally biased region" description="Polar residues" evidence="1">
    <location>
        <begin position="13"/>
        <end position="22"/>
    </location>
</feature>
<dbReference type="EMBL" id="QGDH01000104">
    <property type="protein sequence ID" value="RAR07167.1"/>
    <property type="molecule type" value="Genomic_DNA"/>
</dbReference>
<evidence type="ECO:0000313" key="3">
    <source>
        <dbReference type="EMBL" id="RAR07167.1"/>
    </source>
</evidence>
<reference evidence="4" key="1">
    <citation type="submission" date="2018-05" db="EMBL/GenBank/DDBJ databases">
        <title>Draft genome sequence of Stemphylium lycopersici strain CIDEFI 213.</title>
        <authorList>
            <person name="Medina R."/>
            <person name="Franco M.E.E."/>
            <person name="Lucentini C.G."/>
            <person name="Saparrat M.C.N."/>
            <person name="Balatti P.A."/>
        </authorList>
    </citation>
    <scope>NUCLEOTIDE SEQUENCE [LARGE SCALE GENOMIC DNA]</scope>
    <source>
        <strain evidence="4">CIDEFI 213</strain>
    </source>
</reference>
<dbReference type="OrthoDB" id="3923199at2759"/>
<keyword evidence="2" id="KW-1133">Transmembrane helix</keyword>
<evidence type="ECO:0000313" key="4">
    <source>
        <dbReference type="Proteomes" id="UP000249619"/>
    </source>
</evidence>
<evidence type="ECO:0000256" key="2">
    <source>
        <dbReference type="SAM" id="Phobius"/>
    </source>
</evidence>
<keyword evidence="2" id="KW-0812">Transmembrane</keyword>
<feature type="region of interest" description="Disordered" evidence="1">
    <location>
        <begin position="142"/>
        <end position="161"/>
    </location>
</feature>
<protein>
    <recommendedName>
        <fullName evidence="5">Fucose-specific lectin</fullName>
    </recommendedName>
</protein>
<dbReference type="SUPFAM" id="SSF89372">
    <property type="entry name" value="Fucose-specific lectin"/>
    <property type="match status" value="1"/>
</dbReference>
<dbReference type="AlphaFoldDB" id="A0A364MYL9"/>
<sequence length="584" mass="64161">MDHRDEHRDDVSSPRSNADSQWNPPPPQFQEHDQIYAAQDIPGHYSNQGSPPAVSPLPYDHESHQHPPPQQYESFQAGYSTEKESPYAAHAGLVGPTPDYSGPQGQFSEYPHGGRPMSPSSHGGTTITSPQIRPYGFKEHVEPYDAPESVPPPPPPKDNRKCGMKRRTFFILIGCIMIVVLGVALGLGLGLGLGDDSDDDSGDPFCRENPDMCIGGALNSDYVSQKGAFNGTGIALAGESWNKGQRKIFSLYFQHHTGDIRFLQYGTDQKWIGGTKAQTVADDVKDASPISAVSFAINSTQYIHIFYIDRNNTVKQVTQDNITDIWQPGPLSDLNLKALDAPTVGLQACWKGNFYGDNDYTKFPTFSGLNNTEAFAGSQGMNIWFATEASTFEQYAWSSSSSEDAWVRMQSWAGFNAHAGVGCYSWGEGTTTYAMMNNPHNSVEIWWKDTNETVPSTSTHPVNSWTNATTAAIPNVYPSTSLGFTTYFYAQMQDRTIKGFNVTFDAENTTYVEDETFLITDPAGPVVALGGTHLTVTAYAEDRDGAKWDSLYVFFQTAGDDITAFTRGLAAGQWTRGELEIPDE</sequence>
<proteinExistence type="predicted"/>
<keyword evidence="4" id="KW-1185">Reference proteome</keyword>
<dbReference type="Gene3D" id="2.120.10.70">
    <property type="entry name" value="Fucose-specific lectin"/>
    <property type="match status" value="1"/>
</dbReference>
<feature type="compositionally biased region" description="Basic and acidic residues" evidence="1">
    <location>
        <begin position="1"/>
        <end position="12"/>
    </location>
</feature>
<organism evidence="3 4">
    <name type="scientific">Stemphylium lycopersici</name>
    <name type="common">Tomato gray leaf spot disease fungus</name>
    <name type="synonym">Thyrospora lycopersici</name>
    <dbReference type="NCBI Taxonomy" id="183478"/>
    <lineage>
        <taxon>Eukaryota</taxon>
        <taxon>Fungi</taxon>
        <taxon>Dikarya</taxon>
        <taxon>Ascomycota</taxon>
        <taxon>Pezizomycotina</taxon>
        <taxon>Dothideomycetes</taxon>
        <taxon>Pleosporomycetidae</taxon>
        <taxon>Pleosporales</taxon>
        <taxon>Pleosporineae</taxon>
        <taxon>Pleosporaceae</taxon>
        <taxon>Stemphylium</taxon>
    </lineage>
</organism>
<evidence type="ECO:0008006" key="5">
    <source>
        <dbReference type="Google" id="ProtNLM"/>
    </source>
</evidence>
<name>A0A364MYL9_STELY</name>
<gene>
    <name evidence="3" type="ORF">DDE83_006604</name>
</gene>
<dbReference type="STRING" id="183478.A0A364MYL9"/>
<feature type="region of interest" description="Disordered" evidence="1">
    <location>
        <begin position="1"/>
        <end position="132"/>
    </location>
</feature>
<accession>A0A364MYL9</accession>
<comment type="caution">
    <text evidence="3">The sequence shown here is derived from an EMBL/GenBank/DDBJ whole genome shotgun (WGS) entry which is preliminary data.</text>
</comment>
<evidence type="ECO:0000256" key="1">
    <source>
        <dbReference type="SAM" id="MobiDB-lite"/>
    </source>
</evidence>
<keyword evidence="2" id="KW-0472">Membrane</keyword>
<feature type="transmembrane region" description="Helical" evidence="2">
    <location>
        <begin position="169"/>
        <end position="193"/>
    </location>
</feature>
<feature type="compositionally biased region" description="Polar residues" evidence="1">
    <location>
        <begin position="118"/>
        <end position="131"/>
    </location>
</feature>
<dbReference type="Proteomes" id="UP000249619">
    <property type="component" value="Unassembled WGS sequence"/>
</dbReference>